<dbReference type="PROSITE" id="PS51464">
    <property type="entry name" value="SIS"/>
    <property type="match status" value="1"/>
</dbReference>
<dbReference type="InterPro" id="IPR036388">
    <property type="entry name" value="WH-like_DNA-bd_sf"/>
</dbReference>
<dbReference type="EMBL" id="BMDT01000008">
    <property type="protein sequence ID" value="GGI66199.1"/>
    <property type="molecule type" value="Genomic_DNA"/>
</dbReference>
<feature type="domain" description="SIS" evidence="1">
    <location>
        <begin position="103"/>
        <end position="238"/>
    </location>
</feature>
<dbReference type="Pfam" id="PF01380">
    <property type="entry name" value="SIS"/>
    <property type="match status" value="1"/>
</dbReference>
<dbReference type="InterPro" id="IPR009057">
    <property type="entry name" value="Homeodomain-like_sf"/>
</dbReference>
<dbReference type="Proteomes" id="UP000622610">
    <property type="component" value="Unassembled WGS sequence"/>
</dbReference>
<sequence>MNIYHISRLLPNSDLRQEDEEIIQNIVRKIEKNEDLDIRLIATTNFTSPSSISRLAKRAGFNNFKEMIFFLKQKFTESQSGKRELLAQPFIITNHQWEEIDLVFEMIKRQKHVYLSGTGFCDFLVKYSYRKLMLKKIYAIDLTDLEIKLIAEGEPKNLMIFSQSGENKNGIRKIRECQSLGGKVITFTATAGSSFAREGDVSFLIDPESEGINNENSTLNFFFGNSINALEYLFNRYF</sequence>
<keyword evidence="3" id="KW-1185">Reference proteome</keyword>
<dbReference type="GO" id="GO:0003677">
    <property type="term" value="F:DNA binding"/>
    <property type="evidence" value="ECO:0007669"/>
    <property type="project" value="InterPro"/>
</dbReference>
<dbReference type="Gene3D" id="3.40.50.10490">
    <property type="entry name" value="Glucose-6-phosphate isomerase like protein, domain 1"/>
    <property type="match status" value="1"/>
</dbReference>
<dbReference type="AlphaFoldDB" id="A0A917N5K5"/>
<reference evidence="2" key="2">
    <citation type="submission" date="2020-09" db="EMBL/GenBank/DDBJ databases">
        <authorList>
            <person name="Sun Q."/>
            <person name="Sedlacek I."/>
        </authorList>
    </citation>
    <scope>NUCLEOTIDE SEQUENCE</scope>
    <source>
        <strain evidence="2">CCM 8433</strain>
    </source>
</reference>
<dbReference type="GO" id="GO:0097367">
    <property type="term" value="F:carbohydrate derivative binding"/>
    <property type="evidence" value="ECO:0007669"/>
    <property type="project" value="InterPro"/>
</dbReference>
<dbReference type="GO" id="GO:1901135">
    <property type="term" value="P:carbohydrate derivative metabolic process"/>
    <property type="evidence" value="ECO:0007669"/>
    <property type="project" value="InterPro"/>
</dbReference>
<evidence type="ECO:0000313" key="3">
    <source>
        <dbReference type="Proteomes" id="UP000622610"/>
    </source>
</evidence>
<dbReference type="RefSeq" id="WP_188368029.1">
    <property type="nucleotide sequence ID" value="NZ_BMDT01000008.1"/>
</dbReference>
<proteinExistence type="predicted"/>
<dbReference type="SUPFAM" id="SSF53697">
    <property type="entry name" value="SIS domain"/>
    <property type="match status" value="1"/>
</dbReference>
<protein>
    <recommendedName>
        <fullName evidence="1">SIS domain-containing protein</fullName>
    </recommendedName>
</protein>
<comment type="caution">
    <text evidence="2">The sequence shown here is derived from an EMBL/GenBank/DDBJ whole genome shotgun (WGS) entry which is preliminary data.</text>
</comment>
<dbReference type="InterPro" id="IPR046348">
    <property type="entry name" value="SIS_dom_sf"/>
</dbReference>
<dbReference type="PANTHER" id="PTHR30514:SF21">
    <property type="entry name" value="RPIR-FAMILY TRANSCRIPTIONAL REGULATOR"/>
    <property type="match status" value="1"/>
</dbReference>
<dbReference type="SUPFAM" id="SSF46689">
    <property type="entry name" value="Homeodomain-like"/>
    <property type="match status" value="1"/>
</dbReference>
<dbReference type="GO" id="GO:0003700">
    <property type="term" value="F:DNA-binding transcription factor activity"/>
    <property type="evidence" value="ECO:0007669"/>
    <property type="project" value="InterPro"/>
</dbReference>
<dbReference type="PANTHER" id="PTHR30514">
    <property type="entry name" value="GLUCOKINASE"/>
    <property type="match status" value="1"/>
</dbReference>
<dbReference type="InterPro" id="IPR001347">
    <property type="entry name" value="SIS_dom"/>
</dbReference>
<accession>A0A917N5K5</accession>
<reference evidence="2" key="1">
    <citation type="journal article" date="2014" name="Int. J. Syst. Evol. Microbiol.">
        <title>Complete genome sequence of Corynebacterium casei LMG S-19264T (=DSM 44701T), isolated from a smear-ripened cheese.</title>
        <authorList>
            <consortium name="US DOE Joint Genome Institute (JGI-PGF)"/>
            <person name="Walter F."/>
            <person name="Albersmeier A."/>
            <person name="Kalinowski J."/>
            <person name="Ruckert C."/>
        </authorList>
    </citation>
    <scope>NUCLEOTIDE SEQUENCE</scope>
    <source>
        <strain evidence="2">CCM 8433</strain>
    </source>
</reference>
<evidence type="ECO:0000313" key="2">
    <source>
        <dbReference type="EMBL" id="GGI66199.1"/>
    </source>
</evidence>
<organism evidence="2 3">
    <name type="scientific">Enterococcus alcedinis</name>
    <dbReference type="NCBI Taxonomy" id="1274384"/>
    <lineage>
        <taxon>Bacteria</taxon>
        <taxon>Bacillati</taxon>
        <taxon>Bacillota</taxon>
        <taxon>Bacilli</taxon>
        <taxon>Lactobacillales</taxon>
        <taxon>Enterococcaceae</taxon>
        <taxon>Enterococcus</taxon>
    </lineage>
</organism>
<evidence type="ECO:0000259" key="1">
    <source>
        <dbReference type="PROSITE" id="PS51464"/>
    </source>
</evidence>
<dbReference type="Gene3D" id="1.10.10.10">
    <property type="entry name" value="Winged helix-like DNA-binding domain superfamily/Winged helix DNA-binding domain"/>
    <property type="match status" value="1"/>
</dbReference>
<name>A0A917N5K5_9ENTE</name>
<dbReference type="InterPro" id="IPR047640">
    <property type="entry name" value="RpiR-like"/>
</dbReference>
<gene>
    <name evidence="2" type="ORF">GCM10011482_18530</name>
</gene>